<organism evidence="1 2">
    <name type="scientific">Dreissena polymorpha</name>
    <name type="common">Zebra mussel</name>
    <name type="synonym">Mytilus polymorpha</name>
    <dbReference type="NCBI Taxonomy" id="45954"/>
    <lineage>
        <taxon>Eukaryota</taxon>
        <taxon>Metazoa</taxon>
        <taxon>Spiralia</taxon>
        <taxon>Lophotrochozoa</taxon>
        <taxon>Mollusca</taxon>
        <taxon>Bivalvia</taxon>
        <taxon>Autobranchia</taxon>
        <taxon>Heteroconchia</taxon>
        <taxon>Euheterodonta</taxon>
        <taxon>Imparidentia</taxon>
        <taxon>Neoheterodontei</taxon>
        <taxon>Myida</taxon>
        <taxon>Dreissenoidea</taxon>
        <taxon>Dreissenidae</taxon>
        <taxon>Dreissena</taxon>
    </lineage>
</organism>
<proteinExistence type="predicted"/>
<evidence type="ECO:0000313" key="2">
    <source>
        <dbReference type="Proteomes" id="UP000828390"/>
    </source>
</evidence>
<dbReference type="Proteomes" id="UP000828390">
    <property type="component" value="Unassembled WGS sequence"/>
</dbReference>
<reference evidence="1" key="1">
    <citation type="journal article" date="2019" name="bioRxiv">
        <title>The Genome of the Zebra Mussel, Dreissena polymorpha: A Resource for Invasive Species Research.</title>
        <authorList>
            <person name="McCartney M.A."/>
            <person name="Auch B."/>
            <person name="Kono T."/>
            <person name="Mallez S."/>
            <person name="Zhang Y."/>
            <person name="Obille A."/>
            <person name="Becker A."/>
            <person name="Abrahante J.E."/>
            <person name="Garbe J."/>
            <person name="Badalamenti J.P."/>
            <person name="Herman A."/>
            <person name="Mangelson H."/>
            <person name="Liachko I."/>
            <person name="Sullivan S."/>
            <person name="Sone E.D."/>
            <person name="Koren S."/>
            <person name="Silverstein K.A.T."/>
            <person name="Beckman K.B."/>
            <person name="Gohl D.M."/>
        </authorList>
    </citation>
    <scope>NUCLEOTIDE SEQUENCE</scope>
    <source>
        <strain evidence="1">Duluth1</strain>
        <tissue evidence="1">Whole animal</tissue>
    </source>
</reference>
<gene>
    <name evidence="1" type="ORF">DPMN_054391</name>
</gene>
<sequence length="62" mass="6767">MGMSPLEIGEQLVTLLNTSLRTMKAARGDVSSPLNHILDPSYVDVFPNPCHLISASPMVSQW</sequence>
<dbReference type="EMBL" id="JAIWYP010000012">
    <property type="protein sequence ID" value="KAH3728435.1"/>
    <property type="molecule type" value="Genomic_DNA"/>
</dbReference>
<reference evidence="1" key="2">
    <citation type="submission" date="2020-11" db="EMBL/GenBank/DDBJ databases">
        <authorList>
            <person name="McCartney M.A."/>
            <person name="Auch B."/>
            <person name="Kono T."/>
            <person name="Mallez S."/>
            <person name="Becker A."/>
            <person name="Gohl D.M."/>
            <person name="Silverstein K.A.T."/>
            <person name="Koren S."/>
            <person name="Bechman K.B."/>
            <person name="Herman A."/>
            <person name="Abrahante J.E."/>
            <person name="Garbe J."/>
        </authorList>
    </citation>
    <scope>NUCLEOTIDE SEQUENCE</scope>
    <source>
        <strain evidence="1">Duluth1</strain>
        <tissue evidence="1">Whole animal</tissue>
    </source>
</reference>
<dbReference type="AlphaFoldDB" id="A0A9D4CQH3"/>
<comment type="caution">
    <text evidence="1">The sequence shown here is derived from an EMBL/GenBank/DDBJ whole genome shotgun (WGS) entry which is preliminary data.</text>
</comment>
<name>A0A9D4CQH3_DREPO</name>
<protein>
    <submittedName>
        <fullName evidence="1">Uncharacterized protein</fullName>
    </submittedName>
</protein>
<evidence type="ECO:0000313" key="1">
    <source>
        <dbReference type="EMBL" id="KAH3728435.1"/>
    </source>
</evidence>
<keyword evidence="2" id="KW-1185">Reference proteome</keyword>
<accession>A0A9D4CQH3</accession>